<feature type="transmembrane region" description="Helical" evidence="1">
    <location>
        <begin position="5"/>
        <end position="23"/>
    </location>
</feature>
<evidence type="ECO:0000256" key="1">
    <source>
        <dbReference type="SAM" id="Phobius"/>
    </source>
</evidence>
<accession>A0AAE6ZPA4</accession>
<evidence type="ECO:0000313" key="2">
    <source>
        <dbReference type="EMBL" id="QJB35888.1"/>
    </source>
</evidence>
<dbReference type="EMBL" id="CP051205">
    <property type="protein sequence ID" value="QJB35888.1"/>
    <property type="molecule type" value="Genomic_DNA"/>
</dbReference>
<proteinExistence type="predicted"/>
<protein>
    <submittedName>
        <fullName evidence="2">Uncharacterized protein</fullName>
    </submittedName>
</protein>
<keyword evidence="1" id="KW-0812">Transmembrane</keyword>
<keyword evidence="1" id="KW-1133">Transmembrane helix</keyword>
<feature type="transmembrane region" description="Helical" evidence="1">
    <location>
        <begin position="103"/>
        <end position="123"/>
    </location>
</feature>
<dbReference type="Proteomes" id="UP000502421">
    <property type="component" value="Chromosome"/>
</dbReference>
<dbReference type="RefSeq" id="WP_168811386.1">
    <property type="nucleotide sequence ID" value="NZ_CP051205.1"/>
</dbReference>
<evidence type="ECO:0000313" key="3">
    <source>
        <dbReference type="Proteomes" id="UP000502421"/>
    </source>
</evidence>
<keyword evidence="1" id="KW-0472">Membrane</keyword>
<dbReference type="KEGG" id="coy:HF329_33100"/>
<dbReference type="PROSITE" id="PS51257">
    <property type="entry name" value="PROKAR_LIPOPROTEIN"/>
    <property type="match status" value="1"/>
</dbReference>
<sequence>MKIYFWGGVIIALGCLVSILLNYRQFQVERDGIIVKMQISKIPNSCIGTKVKHIAVFKYRDNEYFKQVGMTFCDQHYVGEYIDMKYLAGVSFIMFPSESVVPAFYLLSVGLISGIGCIVYYFLKKNNSIK</sequence>
<dbReference type="AlphaFoldDB" id="A0AAE6ZPA4"/>
<organism evidence="2 3">
    <name type="scientific">Chitinophaga oryzae</name>
    <dbReference type="NCBI Taxonomy" id="2725414"/>
    <lineage>
        <taxon>Bacteria</taxon>
        <taxon>Pseudomonadati</taxon>
        <taxon>Bacteroidota</taxon>
        <taxon>Chitinophagia</taxon>
        <taxon>Chitinophagales</taxon>
        <taxon>Chitinophagaceae</taxon>
        <taxon>Chitinophaga</taxon>
    </lineage>
</organism>
<gene>
    <name evidence="2" type="ORF">HF329_33100</name>
</gene>
<reference evidence="3" key="1">
    <citation type="submission" date="2020-04" db="EMBL/GenBank/DDBJ databases">
        <authorList>
            <person name="Kittiwongwattana C."/>
        </authorList>
    </citation>
    <scope>NUCLEOTIDE SEQUENCE [LARGE SCALE GENOMIC DNA]</scope>
    <source>
        <strain evidence="3">1310</strain>
    </source>
</reference>
<name>A0AAE6ZPA4_9BACT</name>